<feature type="region of interest" description="Disordered" evidence="2">
    <location>
        <begin position="266"/>
        <end position="437"/>
    </location>
</feature>
<feature type="region of interest" description="Disordered" evidence="2">
    <location>
        <begin position="164"/>
        <end position="185"/>
    </location>
</feature>
<evidence type="ECO:0000313" key="3">
    <source>
        <dbReference type="EMBL" id="KAK7040366.1"/>
    </source>
</evidence>
<organism evidence="3 4">
    <name type="scientific">Paramarasmius palmivorus</name>
    <dbReference type="NCBI Taxonomy" id="297713"/>
    <lineage>
        <taxon>Eukaryota</taxon>
        <taxon>Fungi</taxon>
        <taxon>Dikarya</taxon>
        <taxon>Basidiomycota</taxon>
        <taxon>Agaricomycotina</taxon>
        <taxon>Agaricomycetes</taxon>
        <taxon>Agaricomycetidae</taxon>
        <taxon>Agaricales</taxon>
        <taxon>Marasmiineae</taxon>
        <taxon>Marasmiaceae</taxon>
        <taxon>Paramarasmius</taxon>
    </lineage>
</organism>
<keyword evidence="1" id="KW-0175">Coiled coil</keyword>
<gene>
    <name evidence="3" type="ORF">VNI00_009836</name>
</gene>
<feature type="compositionally biased region" description="Polar residues" evidence="2">
    <location>
        <begin position="169"/>
        <end position="181"/>
    </location>
</feature>
<feature type="region of interest" description="Disordered" evidence="2">
    <location>
        <begin position="715"/>
        <end position="746"/>
    </location>
</feature>
<feature type="compositionally biased region" description="Basic and acidic residues" evidence="2">
    <location>
        <begin position="236"/>
        <end position="249"/>
    </location>
</feature>
<feature type="compositionally biased region" description="Basic and acidic residues" evidence="2">
    <location>
        <begin position="317"/>
        <end position="328"/>
    </location>
</feature>
<proteinExistence type="predicted"/>
<feature type="region of interest" description="Disordered" evidence="2">
    <location>
        <begin position="218"/>
        <end position="254"/>
    </location>
</feature>
<accession>A0AAW0CKC4</accession>
<dbReference type="EMBL" id="JAYKXP010000037">
    <property type="protein sequence ID" value="KAK7040366.1"/>
    <property type="molecule type" value="Genomic_DNA"/>
</dbReference>
<sequence>MSRVSEESQSPLPIPPRSQSRLSARTTSSRNSKSSSQGTIDLNNHVRDLKNRLAQVQSMLDLAVIDEEPPETIKFLRRQVVAVQLDLRQAENERENFLANLDALARSFSPSRLRSSTPPLETAYIDMPLSPDDAGKVGDSEERTVEAEFAADARNLEEDPPLLHIHPVSTPSHEYNGSHSHTPVRDDYTLHVDAAVSNLSAPRRPNETLRDYQRRRNALGRLQTPSRPLFPQGDSPSRHERTVPPHVDDNGVLADTEIGRTRIIEEPEPGTTPQLHPAAFTPQSRPRRRRRPAQGDHSRPSASRRTFLVPPTPGKTAETENVKNEDSHSPNLQGHGSGPLSQPPVPPVPSGDGSSDPSDDDGNGHGGGEPHRDRSHHGSRQGDSPPRSQGGRPPQPPGDDPPDPSNGDNHSHRSASSHNLRRPSPHYTVNDRRTPFGVIPPGNERLPGQEFFDYQALDYDSSIPLRDRVFATFANRIEYKLHQKRNTINDAKSRKELVNSMQKLVPYDGDSNIAVLDTFLRGLIERFRVLGLTGPPHIQNRAGVWVITDEDANRVVLLGANLSGTAKSWFDDIVDEVPSSYLFGSDARQHDYSFIEVFRGLFNRFILQDALHDLKRVFKSITYSSEGGARRLFADLHLCAKRMPEPPSLNKFKVALIRRLPDAMRTQIANAGITADDNSVNDIMQKALSLEKGWNANKFYSSSTATTVHMRANAERRKQTMPNDKKEPAPSQKSPAGSSDPPRRIRFTTKQKDGACYACGEKGHFINDPQCKAYRDGGPRLAAVLEENPSSGSSSEGLDPYREELFSDEFIDAIFDAETNIETYGAIGERISVYDDGEYTDYQSPWDD</sequence>
<feature type="region of interest" description="Disordered" evidence="2">
    <location>
        <begin position="1"/>
        <end position="43"/>
    </location>
</feature>
<evidence type="ECO:0000256" key="2">
    <source>
        <dbReference type="SAM" id="MobiDB-lite"/>
    </source>
</evidence>
<keyword evidence="4" id="KW-1185">Reference proteome</keyword>
<feature type="compositionally biased region" description="Polar residues" evidence="2">
    <location>
        <begin position="7"/>
        <end position="22"/>
    </location>
</feature>
<feature type="coiled-coil region" evidence="1">
    <location>
        <begin position="73"/>
        <end position="107"/>
    </location>
</feature>
<name>A0AAW0CKC4_9AGAR</name>
<feature type="compositionally biased region" description="Basic and acidic residues" evidence="2">
    <location>
        <begin position="715"/>
        <end position="728"/>
    </location>
</feature>
<feature type="compositionally biased region" description="Low complexity" evidence="2">
    <location>
        <begin position="382"/>
        <end position="392"/>
    </location>
</feature>
<feature type="compositionally biased region" description="Basic residues" evidence="2">
    <location>
        <begin position="412"/>
        <end position="424"/>
    </location>
</feature>
<evidence type="ECO:0000313" key="4">
    <source>
        <dbReference type="Proteomes" id="UP001383192"/>
    </source>
</evidence>
<feature type="compositionally biased region" description="Low complexity" evidence="2">
    <location>
        <begin position="23"/>
        <end position="36"/>
    </location>
</feature>
<reference evidence="3 4" key="1">
    <citation type="submission" date="2024-01" db="EMBL/GenBank/DDBJ databases">
        <title>A draft genome for a cacao thread blight-causing isolate of Paramarasmius palmivorus.</title>
        <authorList>
            <person name="Baruah I.K."/>
            <person name="Bukari Y."/>
            <person name="Amoako-Attah I."/>
            <person name="Meinhardt L.W."/>
            <person name="Bailey B.A."/>
            <person name="Cohen S.P."/>
        </authorList>
    </citation>
    <scope>NUCLEOTIDE SEQUENCE [LARGE SCALE GENOMIC DNA]</scope>
    <source>
        <strain evidence="3 4">GH-12</strain>
    </source>
</reference>
<comment type="caution">
    <text evidence="3">The sequence shown here is derived from an EMBL/GenBank/DDBJ whole genome shotgun (WGS) entry which is preliminary data.</text>
</comment>
<protein>
    <submittedName>
        <fullName evidence="3">Uncharacterized protein</fullName>
    </submittedName>
</protein>
<dbReference type="AlphaFoldDB" id="A0AAW0CKC4"/>
<dbReference type="Proteomes" id="UP001383192">
    <property type="component" value="Unassembled WGS sequence"/>
</dbReference>
<evidence type="ECO:0000256" key="1">
    <source>
        <dbReference type="SAM" id="Coils"/>
    </source>
</evidence>